<evidence type="ECO:0000313" key="2">
    <source>
        <dbReference type="WBParaSite" id="ALUE_0001983501-mRNA-1"/>
    </source>
</evidence>
<accession>A0A0M3IM57</accession>
<dbReference type="Proteomes" id="UP000036681">
    <property type="component" value="Unplaced"/>
</dbReference>
<name>A0A0M3IM57_ASCLU</name>
<proteinExistence type="predicted"/>
<keyword evidence="1" id="KW-1185">Reference proteome</keyword>
<reference evidence="2" key="1">
    <citation type="submission" date="2017-02" db="UniProtKB">
        <authorList>
            <consortium name="WormBaseParasite"/>
        </authorList>
    </citation>
    <scope>IDENTIFICATION</scope>
</reference>
<dbReference type="AlphaFoldDB" id="A0A0M3IM57"/>
<organism evidence="1 2">
    <name type="scientific">Ascaris lumbricoides</name>
    <name type="common">Giant roundworm</name>
    <dbReference type="NCBI Taxonomy" id="6252"/>
    <lineage>
        <taxon>Eukaryota</taxon>
        <taxon>Metazoa</taxon>
        <taxon>Ecdysozoa</taxon>
        <taxon>Nematoda</taxon>
        <taxon>Chromadorea</taxon>
        <taxon>Rhabditida</taxon>
        <taxon>Spirurina</taxon>
        <taxon>Ascaridomorpha</taxon>
        <taxon>Ascaridoidea</taxon>
        <taxon>Ascarididae</taxon>
        <taxon>Ascaris</taxon>
    </lineage>
</organism>
<sequence>MFTAYLYCRTHSDFFHSSHLLTNIVSICKNSSSFSLYSQSRLVMTDPCKDMVHLMKTFVTIVSISLTVYA</sequence>
<evidence type="ECO:0000313" key="1">
    <source>
        <dbReference type="Proteomes" id="UP000036681"/>
    </source>
</evidence>
<protein>
    <submittedName>
        <fullName evidence="2">Secreted protein</fullName>
    </submittedName>
</protein>
<dbReference type="WBParaSite" id="ALUE_0001983501-mRNA-1">
    <property type="protein sequence ID" value="ALUE_0001983501-mRNA-1"/>
    <property type="gene ID" value="ALUE_0001983501"/>
</dbReference>